<dbReference type="OrthoDB" id="10006572at2759"/>
<dbReference type="AlphaFoldDB" id="A0A1X2G468"/>
<feature type="non-terminal residue" evidence="8">
    <location>
        <position position="1"/>
    </location>
</feature>
<dbReference type="Gene3D" id="6.10.20.40">
    <property type="entry name" value="TEA/ATTS domain"/>
    <property type="match status" value="1"/>
</dbReference>
<evidence type="ECO:0000313" key="8">
    <source>
        <dbReference type="EMBL" id="ORX44435.1"/>
    </source>
</evidence>
<keyword evidence="5" id="KW-0539">Nucleus</keyword>
<reference evidence="8 9" key="1">
    <citation type="submission" date="2016-07" db="EMBL/GenBank/DDBJ databases">
        <title>Pervasive Adenine N6-methylation of Active Genes in Fungi.</title>
        <authorList>
            <consortium name="DOE Joint Genome Institute"/>
            <person name="Mondo S.J."/>
            <person name="Dannebaum R.O."/>
            <person name="Kuo R.C."/>
            <person name="Labutti K."/>
            <person name="Haridas S."/>
            <person name="Kuo A."/>
            <person name="Salamov A."/>
            <person name="Ahrendt S.R."/>
            <person name="Lipzen A."/>
            <person name="Sullivan W."/>
            <person name="Andreopoulos W.B."/>
            <person name="Clum A."/>
            <person name="Lindquist E."/>
            <person name="Daum C."/>
            <person name="Ramamoorthy G.K."/>
            <person name="Gryganskyi A."/>
            <person name="Culley D."/>
            <person name="Magnuson J.K."/>
            <person name="James T.Y."/>
            <person name="O'Malley M.A."/>
            <person name="Stajich J.E."/>
            <person name="Spatafora J.W."/>
            <person name="Visel A."/>
            <person name="Grigoriev I.V."/>
        </authorList>
    </citation>
    <scope>NUCLEOTIDE SEQUENCE [LARGE SCALE GENOMIC DNA]</scope>
    <source>
        <strain evidence="8 9">NRRL 3301</strain>
    </source>
</reference>
<dbReference type="EMBL" id="MCGT01000048">
    <property type="protein sequence ID" value="ORX44435.1"/>
    <property type="molecule type" value="Genomic_DNA"/>
</dbReference>
<dbReference type="GO" id="GO:0005634">
    <property type="term" value="C:nucleus"/>
    <property type="evidence" value="ECO:0007669"/>
    <property type="project" value="UniProtKB-SubCell"/>
</dbReference>
<evidence type="ECO:0000256" key="4">
    <source>
        <dbReference type="ARBA" id="ARBA00023163"/>
    </source>
</evidence>
<dbReference type="GO" id="GO:0005667">
    <property type="term" value="C:transcription regulator complex"/>
    <property type="evidence" value="ECO:0007669"/>
    <property type="project" value="TreeGrafter"/>
</dbReference>
<comment type="caution">
    <text evidence="8">The sequence shown here is derived from an EMBL/GenBank/DDBJ whole genome shotgun (WGS) entry which is preliminary data.</text>
</comment>
<proteinExistence type="inferred from homology"/>
<dbReference type="SMART" id="SM00426">
    <property type="entry name" value="TEA"/>
    <property type="match status" value="1"/>
</dbReference>
<dbReference type="STRING" id="101127.A0A1X2G468"/>
<dbReference type="PROSITE" id="PS00554">
    <property type="entry name" value="TEA_1"/>
    <property type="match status" value="1"/>
</dbReference>
<dbReference type="PANTHER" id="PTHR11834">
    <property type="entry name" value="TRANSCRIPTIONAL ENHANCER FACTOR TEF RELATED"/>
    <property type="match status" value="1"/>
</dbReference>
<sequence>EELCEQYPCHGLSKEKDEQVWPPDVEAVFLQAIEKIPKLGRRKIVVNGKPCGRNELISDYIYRKTGKLRTRKQVSSHIQVLKNTRKNDPNFMRLLTESNEQDSLLESFIHDNGATIPSSIGHWPGSYESGYLNLLYTWPIVFQPKLPIPLWPYKIALRLENVDEASYVISQWRYQSPSDICKKDPWSLQLKCPWSDVYKVVSKLPPTCPFLSSLVTLSIPLDLISNDSQFSNSNLFCSKELRTLRCTTSVYSFGACVLESTDTQQANSCIESGYLYGFHFINPFFEAFFKGIRTLSTWDEIYTAIDHLYMMQLFEDACTNEPLLVVMFTFQHGHQGNMDFFAVSV</sequence>
<feature type="DNA-binding region" description="TEA" evidence="6">
    <location>
        <begin position="14"/>
        <end position="88"/>
    </location>
</feature>
<dbReference type="PRINTS" id="PR00065">
    <property type="entry name" value="TEADOMAIN"/>
</dbReference>
<accession>A0A1X2G468</accession>
<evidence type="ECO:0000256" key="3">
    <source>
        <dbReference type="ARBA" id="ARBA00023015"/>
    </source>
</evidence>
<comment type="similarity">
    <text evidence="2">Belongs to the TEC1 family.</text>
</comment>
<evidence type="ECO:0000256" key="2">
    <source>
        <dbReference type="ARBA" id="ARBA00008421"/>
    </source>
</evidence>
<keyword evidence="4" id="KW-0804">Transcription</keyword>
<evidence type="ECO:0000256" key="5">
    <source>
        <dbReference type="ARBA" id="ARBA00023242"/>
    </source>
</evidence>
<evidence type="ECO:0000313" key="9">
    <source>
        <dbReference type="Proteomes" id="UP000242146"/>
    </source>
</evidence>
<name>A0A1X2G468_9FUNG</name>
<dbReference type="Gene3D" id="2.70.50.80">
    <property type="match status" value="1"/>
</dbReference>
<protein>
    <submittedName>
        <fullName evidence="8">TEA-domain-containing protein</fullName>
    </submittedName>
</protein>
<dbReference type="InterPro" id="IPR000818">
    <property type="entry name" value="TEA/ATTS_dom"/>
</dbReference>
<dbReference type="GO" id="GO:0000981">
    <property type="term" value="F:DNA-binding transcription factor activity, RNA polymerase II-specific"/>
    <property type="evidence" value="ECO:0007669"/>
    <property type="project" value="TreeGrafter"/>
</dbReference>
<keyword evidence="9" id="KW-1185">Reference proteome</keyword>
<dbReference type="PANTHER" id="PTHR11834:SF0">
    <property type="entry name" value="PROTEIN SCALLOPED"/>
    <property type="match status" value="1"/>
</dbReference>
<dbReference type="Proteomes" id="UP000242146">
    <property type="component" value="Unassembled WGS sequence"/>
</dbReference>
<dbReference type="GO" id="GO:0000978">
    <property type="term" value="F:RNA polymerase II cis-regulatory region sequence-specific DNA binding"/>
    <property type="evidence" value="ECO:0007669"/>
    <property type="project" value="TreeGrafter"/>
</dbReference>
<evidence type="ECO:0000256" key="1">
    <source>
        <dbReference type="ARBA" id="ARBA00004123"/>
    </source>
</evidence>
<organism evidence="8 9">
    <name type="scientific">Hesseltinella vesiculosa</name>
    <dbReference type="NCBI Taxonomy" id="101127"/>
    <lineage>
        <taxon>Eukaryota</taxon>
        <taxon>Fungi</taxon>
        <taxon>Fungi incertae sedis</taxon>
        <taxon>Mucoromycota</taxon>
        <taxon>Mucoromycotina</taxon>
        <taxon>Mucoromycetes</taxon>
        <taxon>Mucorales</taxon>
        <taxon>Cunninghamellaceae</taxon>
        <taxon>Hesseltinella</taxon>
    </lineage>
</organism>
<evidence type="ECO:0000259" key="7">
    <source>
        <dbReference type="PROSITE" id="PS51088"/>
    </source>
</evidence>
<comment type="subcellular location">
    <subcellularLocation>
        <location evidence="1">Nucleus</location>
    </subcellularLocation>
</comment>
<gene>
    <name evidence="8" type="ORF">DM01DRAFT_1182280</name>
</gene>
<dbReference type="InterPro" id="IPR050937">
    <property type="entry name" value="TEC1_TEAD_TF"/>
</dbReference>
<dbReference type="Pfam" id="PF01285">
    <property type="entry name" value="TEA"/>
    <property type="match status" value="1"/>
</dbReference>
<keyword evidence="3" id="KW-0805">Transcription regulation</keyword>
<dbReference type="PROSITE" id="PS51088">
    <property type="entry name" value="TEA_2"/>
    <property type="match status" value="1"/>
</dbReference>
<dbReference type="InterPro" id="IPR038096">
    <property type="entry name" value="TEA/ATTS_sf"/>
</dbReference>
<evidence type="ECO:0000256" key="6">
    <source>
        <dbReference type="PROSITE-ProRule" id="PRU00505"/>
    </source>
</evidence>
<feature type="domain" description="TEA" evidence="7">
    <location>
        <begin position="14"/>
        <end position="88"/>
    </location>
</feature>